<dbReference type="PIRSF" id="PIRSF019015">
    <property type="entry name" value="P60_peptidase_YkfC"/>
    <property type="match status" value="1"/>
</dbReference>
<gene>
    <name evidence="6" type="ORF">BamMEX5DRAFT_6800</name>
</gene>
<comment type="similarity">
    <text evidence="1">Belongs to the peptidase C40 family.</text>
</comment>
<dbReference type="EMBL" id="ABLK01000473">
    <property type="protein sequence ID" value="EDT37422.1"/>
    <property type="molecule type" value="Genomic_DNA"/>
</dbReference>
<accession>B1TG84</accession>
<evidence type="ECO:0000256" key="1">
    <source>
        <dbReference type="ARBA" id="ARBA00007074"/>
    </source>
</evidence>
<comment type="caution">
    <text evidence="6">The sequence shown here is derived from an EMBL/GenBank/DDBJ whole genome shotgun (WGS) entry which is preliminary data.</text>
</comment>
<organism evidence="6 7">
    <name type="scientific">Burkholderia ambifaria MEX-5</name>
    <dbReference type="NCBI Taxonomy" id="396597"/>
    <lineage>
        <taxon>Bacteria</taxon>
        <taxon>Pseudomonadati</taxon>
        <taxon>Pseudomonadota</taxon>
        <taxon>Betaproteobacteria</taxon>
        <taxon>Burkholderiales</taxon>
        <taxon>Burkholderiaceae</taxon>
        <taxon>Burkholderia</taxon>
        <taxon>Burkholderia cepacia complex</taxon>
    </lineage>
</organism>
<protein>
    <submittedName>
        <fullName evidence="6">Putative cell wall-associated hydrolase protein</fullName>
    </submittedName>
</protein>
<dbReference type="AlphaFoldDB" id="B1TG84"/>
<reference evidence="6 7" key="1">
    <citation type="submission" date="2008-03" db="EMBL/GenBank/DDBJ databases">
        <title>Sequencing of the draft genome and assembly of Burkholderia ambifaria MEX-5.</title>
        <authorList>
            <consortium name="US DOE Joint Genome Institute (JGI-PGF)"/>
            <person name="Copeland A."/>
            <person name="Lucas S."/>
            <person name="Lapidus A."/>
            <person name="Glavina del Rio T."/>
            <person name="Dalin E."/>
            <person name="Tice H."/>
            <person name="Bruce D."/>
            <person name="Goodwin L."/>
            <person name="Pitluck S."/>
            <person name="Larimer F."/>
            <person name="Land M.L."/>
            <person name="Hauser L."/>
            <person name="Tiedje J."/>
            <person name="Richardson P."/>
        </authorList>
    </citation>
    <scope>NUCLEOTIDE SEQUENCE [LARGE SCALE GENOMIC DNA]</scope>
    <source>
        <strain evidence="6 7">MEX-5</strain>
    </source>
</reference>
<proteinExistence type="inferred from homology"/>
<evidence type="ECO:0000313" key="7">
    <source>
        <dbReference type="Proteomes" id="UP000004814"/>
    </source>
</evidence>
<dbReference type="InterPro" id="IPR027017">
    <property type="entry name" value="P60_peptidase_YkfC"/>
</dbReference>
<evidence type="ECO:0000256" key="2">
    <source>
        <dbReference type="ARBA" id="ARBA00022670"/>
    </source>
</evidence>
<evidence type="ECO:0000256" key="4">
    <source>
        <dbReference type="ARBA" id="ARBA00022807"/>
    </source>
</evidence>
<dbReference type="Pfam" id="PF00877">
    <property type="entry name" value="NLPC_P60"/>
    <property type="match status" value="1"/>
</dbReference>
<name>B1TG84_9BURK</name>
<feature type="domain" description="NlpC/P60" evidence="5">
    <location>
        <begin position="346"/>
        <end position="476"/>
    </location>
</feature>
<dbReference type="RefSeq" id="WP_006762520.1">
    <property type="nucleotide sequence ID" value="NZ_ABLK01000473.1"/>
</dbReference>
<evidence type="ECO:0000313" key="6">
    <source>
        <dbReference type="EMBL" id="EDT37422.1"/>
    </source>
</evidence>
<dbReference type="Proteomes" id="UP000004814">
    <property type="component" value="Unassembled WGS sequence"/>
</dbReference>
<dbReference type="Pfam" id="PF12913">
    <property type="entry name" value="SH3_6"/>
    <property type="match status" value="1"/>
</dbReference>
<dbReference type="PATRIC" id="fig|396597.7.peg.535"/>
<keyword evidence="3 6" id="KW-0378">Hydrolase</keyword>
<dbReference type="Pfam" id="PF12912">
    <property type="entry name" value="N_NLPC_P60"/>
    <property type="match status" value="1"/>
</dbReference>
<evidence type="ECO:0000256" key="3">
    <source>
        <dbReference type="ARBA" id="ARBA00022801"/>
    </source>
</evidence>
<dbReference type="GO" id="GO:0008234">
    <property type="term" value="F:cysteine-type peptidase activity"/>
    <property type="evidence" value="ECO:0007669"/>
    <property type="project" value="UniProtKB-KW"/>
</dbReference>
<dbReference type="PROSITE" id="PS51935">
    <property type="entry name" value="NLPC_P60"/>
    <property type="match status" value="1"/>
</dbReference>
<dbReference type="InterPro" id="IPR025606">
    <property type="entry name" value="NLPC/P60_N_dom"/>
</dbReference>
<dbReference type="SUPFAM" id="SSF54001">
    <property type="entry name" value="Cysteine proteinases"/>
    <property type="match status" value="1"/>
</dbReference>
<dbReference type="InterPro" id="IPR038765">
    <property type="entry name" value="Papain-like_cys_pep_sf"/>
</dbReference>
<dbReference type="GO" id="GO:0006508">
    <property type="term" value="P:proteolysis"/>
    <property type="evidence" value="ECO:0007669"/>
    <property type="project" value="UniProtKB-KW"/>
</dbReference>
<dbReference type="InterPro" id="IPR000064">
    <property type="entry name" value="NLP_P60_dom"/>
</dbReference>
<keyword evidence="2" id="KW-0645">Protease</keyword>
<keyword evidence="4" id="KW-0788">Thiol protease</keyword>
<dbReference type="InterPro" id="IPR039439">
    <property type="entry name" value="SH3b1_dom"/>
</dbReference>
<sequence length="533" mass="58529">MKPPDAADTCTCTLETRLRLDLLSRIVASIVMLGIMCAGCTCTSFTRQPASPPERITLLPIAGYNQDVDHWINPSRPDYDSPFLSQNLQRAQAKRLLARYFGTGRDDPSPWNPSYIEAEVYHADGADLAKLQHNRIDRFDNTQNPTDRIAYGQNFRPHTKAWIDDIARNVEPDQFTRTHTYAPANRAITTANALVRLLPTMDPAFYDYRIPGEGYPFDNLQITAAHPGTPVYVLGTSQNGAWRYVRTPNVQGWVRSQDLGMVDEAFVARWRDAARAQPGAVVDASTSVRDTTNTFLFAPPVGTLLPIAADSGTSYDVLVPVRTADGLAAIRTARIARTQIVPVPWPATPRHLATLMKTLIGRPYGWGNAGFYNDCSSELQGIFAIFGLWLPRHSSAQLAAGQMIDLSAASPAERLDYLMSHGRPMRTIVYVGAHVMLYLGNAVYGGKTVPLTYQDIWGLRPKDNSRRAVIGGSVILPLLPTIPEDPALISLAAKPVFRISALGEVGLAAQEECPPERGMSSAALPHIRSSLQK</sequence>
<evidence type="ECO:0000259" key="5">
    <source>
        <dbReference type="PROSITE" id="PS51935"/>
    </source>
</evidence>
<dbReference type="Gene3D" id="3.90.1720.10">
    <property type="entry name" value="endopeptidase domain like (from Nostoc punctiforme)"/>
    <property type="match status" value="1"/>
</dbReference>